<dbReference type="CDD" id="cd00397">
    <property type="entry name" value="DNA_BRE_C"/>
    <property type="match status" value="1"/>
</dbReference>
<dbReference type="EMBL" id="JAOPLU010000002">
    <property type="protein sequence ID" value="MDM5131212.1"/>
    <property type="molecule type" value="Genomic_DNA"/>
</dbReference>
<sequence length="463" mass="53537">MYSLVQLAAAGRERQWILMDCQTCLPLLYPLRYCTDHLGFRALSTQSAALQAIKFFYEFWLQKHKVTFCYSFHTSGHDPLIAVHEMGSFFHYLENGRTCQSNLLVFPLATGANRITNGVRIHAVIRFISFLINTYISPAYQDGSPKELSRLASRLHTRLLLCKEEYRSLSPKKAVGRSESYHGFQSMTADMVMSMYKIITPNSSRKANLLNPFPTGNIQFRNFLIVRLLLNYGLRISELLLLECSSIKPNIRMDKYSLIITSTDEVEDPRKRAPSLKNVYAHRVLELDSQDYKFLTIYIDKIRPSIKHHDFIFTSLQHNSNPLSYNAVYAIFSQIDKVIEETFSEYKSAAHFDAIQRLTPHVTRHTWATLTLHNIYWDKYQKYTQTAQLADVDFSIHGLMEEAKEELRLIGGWSMKSRMPDVYAKRFLSQQANAANLKRIVQDTKMSEELMTYVMDGMNHAAD</sequence>
<comment type="caution">
    <text evidence="3">The sequence shown here is derived from an EMBL/GenBank/DDBJ whole genome shotgun (WGS) entry which is preliminary data.</text>
</comment>
<dbReference type="InterPro" id="IPR002104">
    <property type="entry name" value="Integrase_catalytic"/>
</dbReference>
<feature type="domain" description="Tyr recombinase" evidence="2">
    <location>
        <begin position="216"/>
        <end position="369"/>
    </location>
</feature>
<keyword evidence="4" id="KW-1185">Reference proteome</keyword>
<name>A0ABT7QB93_9GAMM</name>
<evidence type="ECO:0000256" key="1">
    <source>
        <dbReference type="ARBA" id="ARBA00023172"/>
    </source>
</evidence>
<dbReference type="Pfam" id="PF00589">
    <property type="entry name" value="Phage_integrase"/>
    <property type="match status" value="1"/>
</dbReference>
<dbReference type="InterPro" id="IPR013762">
    <property type="entry name" value="Integrase-like_cat_sf"/>
</dbReference>
<dbReference type="SUPFAM" id="SSF56349">
    <property type="entry name" value="DNA breaking-rejoining enzymes"/>
    <property type="match status" value="1"/>
</dbReference>
<dbReference type="InterPro" id="IPR011010">
    <property type="entry name" value="DNA_brk_join_enz"/>
</dbReference>
<dbReference type="Proteomes" id="UP001168109">
    <property type="component" value="Unassembled WGS sequence"/>
</dbReference>
<evidence type="ECO:0000313" key="4">
    <source>
        <dbReference type="Proteomes" id="UP001168109"/>
    </source>
</evidence>
<organism evidence="3 4">
    <name type="scientific">Aeromonas piscicola</name>
    <dbReference type="NCBI Taxonomy" id="600645"/>
    <lineage>
        <taxon>Bacteria</taxon>
        <taxon>Pseudomonadati</taxon>
        <taxon>Pseudomonadota</taxon>
        <taxon>Gammaproteobacteria</taxon>
        <taxon>Aeromonadales</taxon>
        <taxon>Aeromonadaceae</taxon>
        <taxon>Aeromonas</taxon>
    </lineage>
</organism>
<evidence type="ECO:0000259" key="2">
    <source>
        <dbReference type="Pfam" id="PF00589"/>
    </source>
</evidence>
<evidence type="ECO:0000313" key="3">
    <source>
        <dbReference type="EMBL" id="MDM5131212.1"/>
    </source>
</evidence>
<dbReference type="Gene3D" id="1.10.443.10">
    <property type="entry name" value="Intergrase catalytic core"/>
    <property type="match status" value="1"/>
</dbReference>
<protein>
    <submittedName>
        <fullName evidence="3">Site-specific integrase</fullName>
    </submittedName>
</protein>
<accession>A0ABT7QB93</accession>
<reference evidence="3" key="1">
    <citation type="submission" date="2024-05" db="EMBL/GenBank/DDBJ databases">
        <title>WGS of Aeromonas isolates.</title>
        <authorList>
            <person name="Lee H."/>
        </authorList>
    </citation>
    <scope>NUCLEOTIDE SEQUENCE</scope>
    <source>
        <strain evidence="3">LP308</strain>
    </source>
</reference>
<keyword evidence="1" id="KW-0233">DNA recombination</keyword>
<proteinExistence type="predicted"/>
<dbReference type="RefSeq" id="WP_290041897.1">
    <property type="nucleotide sequence ID" value="NZ_JAOPLU010000002.1"/>
</dbReference>
<gene>
    <name evidence="3" type="ORF">OB962_09405</name>
</gene>